<dbReference type="Pfam" id="PF00990">
    <property type="entry name" value="GGDEF"/>
    <property type="match status" value="1"/>
</dbReference>
<feature type="domain" description="EAL" evidence="2">
    <location>
        <begin position="498"/>
        <end position="754"/>
    </location>
</feature>
<feature type="transmembrane region" description="Helical" evidence="1">
    <location>
        <begin position="118"/>
        <end position="143"/>
    </location>
</feature>
<reference evidence="4" key="1">
    <citation type="submission" date="2021-04" db="EMBL/GenBank/DDBJ databases">
        <title>Dactylosporangium aurantiacum NRRL B-8018 full assembly.</title>
        <authorList>
            <person name="Hartkoorn R.C."/>
            <person name="Beaudoing E."/>
            <person name="Hot D."/>
        </authorList>
    </citation>
    <scope>NUCLEOTIDE SEQUENCE</scope>
    <source>
        <strain evidence="4">NRRL B-8018</strain>
    </source>
</reference>
<dbReference type="InterPro" id="IPR000160">
    <property type="entry name" value="GGDEF_dom"/>
</dbReference>
<organism evidence="4 5">
    <name type="scientific">Dactylosporangium aurantiacum</name>
    <dbReference type="NCBI Taxonomy" id="35754"/>
    <lineage>
        <taxon>Bacteria</taxon>
        <taxon>Bacillati</taxon>
        <taxon>Actinomycetota</taxon>
        <taxon>Actinomycetes</taxon>
        <taxon>Micromonosporales</taxon>
        <taxon>Micromonosporaceae</taxon>
        <taxon>Dactylosporangium</taxon>
    </lineage>
</organism>
<evidence type="ECO:0000313" key="5">
    <source>
        <dbReference type="Proteomes" id="UP001058003"/>
    </source>
</evidence>
<feature type="transmembrane region" description="Helical" evidence="1">
    <location>
        <begin position="86"/>
        <end position="106"/>
    </location>
</feature>
<feature type="domain" description="GGDEF" evidence="3">
    <location>
        <begin position="346"/>
        <end position="489"/>
    </location>
</feature>
<dbReference type="Gene3D" id="3.30.70.270">
    <property type="match status" value="1"/>
</dbReference>
<keyword evidence="5" id="KW-1185">Reference proteome</keyword>
<dbReference type="InterPro" id="IPR001633">
    <property type="entry name" value="EAL_dom"/>
</dbReference>
<proteinExistence type="predicted"/>
<dbReference type="PANTHER" id="PTHR33121:SF70">
    <property type="entry name" value="SIGNALING PROTEIN YKOW"/>
    <property type="match status" value="1"/>
</dbReference>
<feature type="transmembrane region" description="Helical" evidence="1">
    <location>
        <begin position="251"/>
        <end position="271"/>
    </location>
</feature>
<name>A0A9Q9MDN3_9ACTN</name>
<keyword evidence="1" id="KW-0812">Transmembrane</keyword>
<gene>
    <name evidence="4" type="ORF">Daura_26940</name>
</gene>
<feature type="transmembrane region" description="Helical" evidence="1">
    <location>
        <begin position="149"/>
        <end position="170"/>
    </location>
</feature>
<keyword evidence="1" id="KW-0472">Membrane</keyword>
<dbReference type="GO" id="GO:0071111">
    <property type="term" value="F:cyclic-guanylate-specific phosphodiesterase activity"/>
    <property type="evidence" value="ECO:0007669"/>
    <property type="project" value="InterPro"/>
</dbReference>
<dbReference type="RefSeq" id="WP_052386203.1">
    <property type="nucleotide sequence ID" value="NZ_CP073767.1"/>
</dbReference>
<dbReference type="InterPro" id="IPR035919">
    <property type="entry name" value="EAL_sf"/>
</dbReference>
<dbReference type="KEGG" id="daur:Daura_26940"/>
<dbReference type="PROSITE" id="PS51257">
    <property type="entry name" value="PROKAR_LIPOPROTEIN"/>
    <property type="match status" value="1"/>
</dbReference>
<dbReference type="PROSITE" id="PS50883">
    <property type="entry name" value="EAL"/>
    <property type="match status" value="1"/>
</dbReference>
<dbReference type="InterPro" id="IPR050706">
    <property type="entry name" value="Cyclic-di-GMP_PDE-like"/>
</dbReference>
<dbReference type="Proteomes" id="UP001058003">
    <property type="component" value="Chromosome"/>
</dbReference>
<dbReference type="OrthoDB" id="3274397at2"/>
<dbReference type="SMART" id="SM00052">
    <property type="entry name" value="EAL"/>
    <property type="match status" value="1"/>
</dbReference>
<dbReference type="SUPFAM" id="SSF141868">
    <property type="entry name" value="EAL domain-like"/>
    <property type="match status" value="1"/>
</dbReference>
<accession>A0A9Q9MDN3</accession>
<dbReference type="InterPro" id="IPR029787">
    <property type="entry name" value="Nucleotide_cyclase"/>
</dbReference>
<dbReference type="Gene3D" id="3.20.20.450">
    <property type="entry name" value="EAL domain"/>
    <property type="match status" value="1"/>
</dbReference>
<dbReference type="SMART" id="SM00267">
    <property type="entry name" value="GGDEF"/>
    <property type="match status" value="1"/>
</dbReference>
<dbReference type="SUPFAM" id="SSF55073">
    <property type="entry name" value="Nucleotide cyclase"/>
    <property type="match status" value="1"/>
</dbReference>
<feature type="transmembrane region" description="Helical" evidence="1">
    <location>
        <begin position="31"/>
        <end position="47"/>
    </location>
</feature>
<sequence>MTLRRDRLWMALLAIGAACTALFVLDVAAGPASAVIGGVCVLAWAFGPRLHNVRPRRPWRLMTGASSFFLVGIILRALLVDQPAPVAQLGDAFTVCGFGCFIASLVTFQSRWGIDRHALLDGLIVCIGAMLASTLLFVLPAASIPGRPLVVTLLAGLYPLLDTITVLLVANLAFTTAVRQPAFVLMGAMMVLVFAGDLGYAIIGRNGDVTGPRLMDLPFLLAFTLGGAAALHPTAGALSRATPLPIQAWSLPRMLLIGPAVAGPFVLTVALGADTPFKRWALGVGGAAIVALLLVRASDAVHSHAAAQRRFEHQATHDPLTGLPNRRMLGIMVERLLAGDRTGPAVNVWMFYLDLDGFKLVNDSWGHTAGDQLITDVGARLRHALPPAATVARVGGDEFVVVQCCTEPEAMANARRIMECVERPLTVVTADGGTAEVVVGASMGIVQAPKGTDRTGDREGQADALMRDADTAMYRAKAAGRNRWTVFDASMRDAVRERVEIEVALRAAVAQEQLSIAYQPIVAMHSGRPAGAEALCRWQHPVRGWIGPNMFIAVAEDSNLISALGAWVLRESVQQLARWRADHVVDDDFWMSVNVSPRQLGDPAFAERLGATLRQAGVPAANLVLEITESVMVEGSGLTERVLMELRALGVRISVDDFGTGFSALGYLRRHPVTGVKIDRSFVNGLGTSAEDEEIVRAVVAMSSALHLTVVAEGVETPAQRDVLIALGVPLAQGWLWGRAVDPATFAATWADRVALSGAAPAD</sequence>
<dbReference type="AlphaFoldDB" id="A0A9Q9MDN3"/>
<dbReference type="Pfam" id="PF00563">
    <property type="entry name" value="EAL"/>
    <property type="match status" value="1"/>
</dbReference>
<feature type="transmembrane region" description="Helical" evidence="1">
    <location>
        <begin position="7"/>
        <end position="25"/>
    </location>
</feature>
<feature type="transmembrane region" description="Helical" evidence="1">
    <location>
        <begin position="59"/>
        <end position="80"/>
    </location>
</feature>
<dbReference type="PANTHER" id="PTHR33121">
    <property type="entry name" value="CYCLIC DI-GMP PHOSPHODIESTERASE PDEF"/>
    <property type="match status" value="1"/>
</dbReference>
<dbReference type="PROSITE" id="PS50887">
    <property type="entry name" value="GGDEF"/>
    <property type="match status" value="1"/>
</dbReference>
<dbReference type="CDD" id="cd01949">
    <property type="entry name" value="GGDEF"/>
    <property type="match status" value="1"/>
</dbReference>
<feature type="transmembrane region" description="Helical" evidence="1">
    <location>
        <begin position="182"/>
        <end position="203"/>
    </location>
</feature>
<evidence type="ECO:0000313" key="4">
    <source>
        <dbReference type="EMBL" id="UWZ50470.1"/>
    </source>
</evidence>
<protein>
    <submittedName>
        <fullName evidence="4">EAL domain-containing protein</fullName>
    </submittedName>
</protein>
<dbReference type="NCBIfam" id="TIGR00254">
    <property type="entry name" value="GGDEF"/>
    <property type="match status" value="1"/>
</dbReference>
<evidence type="ECO:0000259" key="2">
    <source>
        <dbReference type="PROSITE" id="PS50883"/>
    </source>
</evidence>
<keyword evidence="1" id="KW-1133">Transmembrane helix</keyword>
<evidence type="ECO:0000259" key="3">
    <source>
        <dbReference type="PROSITE" id="PS50887"/>
    </source>
</evidence>
<dbReference type="EMBL" id="CP073767">
    <property type="protein sequence ID" value="UWZ50470.1"/>
    <property type="molecule type" value="Genomic_DNA"/>
</dbReference>
<feature type="transmembrane region" description="Helical" evidence="1">
    <location>
        <begin position="219"/>
        <end position="239"/>
    </location>
</feature>
<dbReference type="CDD" id="cd01948">
    <property type="entry name" value="EAL"/>
    <property type="match status" value="1"/>
</dbReference>
<evidence type="ECO:0000256" key="1">
    <source>
        <dbReference type="SAM" id="Phobius"/>
    </source>
</evidence>
<dbReference type="InterPro" id="IPR043128">
    <property type="entry name" value="Rev_trsase/Diguanyl_cyclase"/>
</dbReference>